<dbReference type="AlphaFoldDB" id="W2GKU9"/>
<dbReference type="EMBL" id="KI673654">
    <property type="protein sequence ID" value="ETL36942.1"/>
    <property type="molecule type" value="Genomic_DNA"/>
</dbReference>
<evidence type="ECO:0000313" key="1">
    <source>
        <dbReference type="EMBL" id="ETK83529.1"/>
    </source>
</evidence>
<reference evidence="4" key="4">
    <citation type="submission" date="2013-11" db="EMBL/GenBank/DDBJ databases">
        <title>The Genome Sequence of Phytophthora parasitica IAC_01/95.</title>
        <authorList>
            <consortium name="The Broad Institute Genomics Platform"/>
            <person name="Russ C."/>
            <person name="Tyler B."/>
            <person name="Panabieres F."/>
            <person name="Shan W."/>
            <person name="Tripathy S."/>
            <person name="Grunwald N."/>
            <person name="Machado M."/>
            <person name="Johnson C.S."/>
            <person name="Arredondo F."/>
            <person name="Hong C."/>
            <person name="Coffey M."/>
            <person name="Young S.K."/>
            <person name="Zeng Q."/>
            <person name="Gargeya S."/>
            <person name="Fitzgerald M."/>
            <person name="Abouelleil A."/>
            <person name="Alvarado L."/>
            <person name="Chapman S.B."/>
            <person name="Gainer-Dewar J."/>
            <person name="Goldberg J."/>
            <person name="Griggs A."/>
            <person name="Gujja S."/>
            <person name="Hansen M."/>
            <person name="Howarth C."/>
            <person name="Imamovic A."/>
            <person name="Ireland A."/>
            <person name="Larimer J."/>
            <person name="McCowan C."/>
            <person name="Murphy C."/>
            <person name="Pearson M."/>
            <person name="Poon T.W."/>
            <person name="Priest M."/>
            <person name="Roberts A."/>
            <person name="Saif S."/>
            <person name="Shea T."/>
            <person name="Sykes S."/>
            <person name="Wortman J."/>
            <person name="Nusbaum C."/>
            <person name="Birren B."/>
        </authorList>
    </citation>
    <scope>NUCLEOTIDE SEQUENCE [LARGE SCALE GENOMIC DNA]</scope>
    <source>
        <strain evidence="4">IAC_01/95</strain>
    </source>
</reference>
<dbReference type="EMBL" id="KI680378">
    <property type="protein sequence ID" value="ETL90108.1"/>
    <property type="molecule type" value="Genomic_DNA"/>
</dbReference>
<gene>
    <name evidence="4" type="ORF">L914_11114</name>
    <name evidence="1" type="ORF">L915_11275</name>
    <name evidence="2" type="ORF">L916_11175</name>
    <name evidence="3" type="ORF">L917_11080</name>
</gene>
<reference evidence="1" key="2">
    <citation type="submission" date="2013-11" db="EMBL/GenBank/DDBJ databases">
        <title>The Genome Sequence of Phytophthora parasitica CJ02B3.</title>
        <authorList>
            <consortium name="The Broad Institute Genomics Platform"/>
            <person name="Russ C."/>
            <person name="Tyler B."/>
            <person name="Panabieres F."/>
            <person name="Shan W."/>
            <person name="Tripathy S."/>
            <person name="Grunwald N."/>
            <person name="Machado M."/>
            <person name="Johnson C.S."/>
            <person name="Arredondo F."/>
            <person name="Hong C."/>
            <person name="Coffey M."/>
            <person name="Young S.K."/>
            <person name="Zeng Q."/>
            <person name="Gargeya S."/>
            <person name="Fitzgerald M."/>
            <person name="Abouelleil A."/>
            <person name="Alvarado L."/>
            <person name="Chapman S.B."/>
            <person name="Gainer-Dewar J."/>
            <person name="Goldberg J."/>
            <person name="Griggs A."/>
            <person name="Gujja S."/>
            <person name="Hansen M."/>
            <person name="Howarth C."/>
            <person name="Imamovic A."/>
            <person name="Ireland A."/>
            <person name="Larimer J."/>
            <person name="McCowan C."/>
            <person name="Murphy C."/>
            <person name="Pearson M."/>
            <person name="Poon T.W."/>
            <person name="Priest M."/>
            <person name="Roberts A."/>
            <person name="Saif S."/>
            <person name="Shea T."/>
            <person name="Sykes S."/>
            <person name="Wortman J."/>
            <person name="Nusbaum C."/>
            <person name="Birren B."/>
        </authorList>
    </citation>
    <scope>NUCLEOTIDE SEQUENCE [LARGE SCALE GENOMIC DNA]</scope>
    <source>
        <strain evidence="1">CJ02B3</strain>
    </source>
</reference>
<organism evidence="1">
    <name type="scientific">Phytophthora nicotianae</name>
    <name type="common">Potato buckeye rot agent</name>
    <name type="synonym">Phytophthora parasitica</name>
    <dbReference type="NCBI Taxonomy" id="4792"/>
    <lineage>
        <taxon>Eukaryota</taxon>
        <taxon>Sar</taxon>
        <taxon>Stramenopiles</taxon>
        <taxon>Oomycota</taxon>
        <taxon>Peronosporomycetes</taxon>
        <taxon>Peronosporales</taxon>
        <taxon>Peronosporaceae</taxon>
        <taxon>Phytophthora</taxon>
    </lineage>
</organism>
<dbReference type="Proteomes" id="UP000053864">
    <property type="component" value="Unassembled WGS sequence"/>
</dbReference>
<dbReference type="VEuPathDB" id="FungiDB:PPTG_24886"/>
<protein>
    <submittedName>
        <fullName evidence="1">Uncharacterized protein</fullName>
    </submittedName>
</protein>
<dbReference type="Proteomes" id="UP000054423">
    <property type="component" value="Unassembled WGS sequence"/>
</dbReference>
<proteinExistence type="predicted"/>
<dbReference type="EMBL" id="KI693591">
    <property type="protein sequence ID" value="ETM43400.1"/>
    <property type="molecule type" value="Genomic_DNA"/>
</dbReference>
<feature type="non-terminal residue" evidence="1">
    <location>
        <position position="1"/>
    </location>
</feature>
<accession>W2GKU9</accession>
<dbReference type="EMBL" id="KI686982">
    <property type="protein sequence ID" value="ETK83529.1"/>
    <property type="molecule type" value="Genomic_DNA"/>
</dbReference>
<sequence length="45" mass="4882">LYLATKAGEWLADNDSAALELTEGKAFQDIQTAIDGVQMKATRLI</sequence>
<name>W2GKU9_PHYNI</name>
<reference evidence="3" key="1">
    <citation type="submission" date="2013-11" db="EMBL/GenBank/DDBJ databases">
        <title>The Genome Sequence of Phytophthora parasitica CHvinca01.</title>
        <authorList>
            <consortium name="The Broad Institute Genomics Platform"/>
            <person name="Russ C."/>
            <person name="Tyler B."/>
            <person name="Panabieres F."/>
            <person name="Shan W."/>
            <person name="Tripathy S."/>
            <person name="Grunwald N."/>
            <person name="Machado M."/>
            <person name="Johnson C.S."/>
            <person name="Arredondo F."/>
            <person name="Hong C."/>
            <person name="Coffey M."/>
            <person name="Young S.K."/>
            <person name="Zeng Q."/>
            <person name="Gargeya S."/>
            <person name="Fitzgerald M."/>
            <person name="Abouelleil A."/>
            <person name="Alvarado L."/>
            <person name="Chapman S.B."/>
            <person name="Gainer-Dewar J."/>
            <person name="Goldberg J."/>
            <person name="Griggs A."/>
            <person name="Gujja S."/>
            <person name="Hansen M."/>
            <person name="Howarth C."/>
            <person name="Imamovic A."/>
            <person name="Ireland A."/>
            <person name="Larimer J."/>
            <person name="McCowan C."/>
            <person name="Murphy C."/>
            <person name="Pearson M."/>
            <person name="Poon T.W."/>
            <person name="Priest M."/>
            <person name="Roberts A."/>
            <person name="Saif S."/>
            <person name="Shea T."/>
            <person name="Sykes S."/>
            <person name="Wortman J."/>
            <person name="Nusbaum C."/>
            <person name="Birren B."/>
        </authorList>
    </citation>
    <scope>NUCLEOTIDE SEQUENCE [LARGE SCALE GENOMIC DNA]</scope>
    <source>
        <strain evidence="3">CHvinca01</strain>
    </source>
</reference>
<dbReference type="OrthoDB" id="167272at2759"/>
<dbReference type="Proteomes" id="UP000053236">
    <property type="component" value="Unassembled WGS sequence"/>
</dbReference>
<evidence type="ECO:0000313" key="4">
    <source>
        <dbReference type="EMBL" id="ETM43400.1"/>
    </source>
</evidence>
<reference evidence="2" key="3">
    <citation type="submission" date="2013-11" db="EMBL/GenBank/DDBJ databases">
        <title>The Genome Sequence of Phytophthora parasitica CJ05E6.</title>
        <authorList>
            <consortium name="The Broad Institute Genomics Platform"/>
            <person name="Russ C."/>
            <person name="Tyler B."/>
            <person name="Panabieres F."/>
            <person name="Shan W."/>
            <person name="Tripathy S."/>
            <person name="Grunwald N."/>
            <person name="Machado M."/>
            <person name="Johnson C.S."/>
            <person name="Arredondo F."/>
            <person name="Hong C."/>
            <person name="Coffey M."/>
            <person name="Young S.K."/>
            <person name="Zeng Q."/>
            <person name="Gargeya S."/>
            <person name="Fitzgerald M."/>
            <person name="Abouelleil A."/>
            <person name="Alvarado L."/>
            <person name="Chapman S.B."/>
            <person name="Gainer-Dewar J."/>
            <person name="Goldberg J."/>
            <person name="Griggs A."/>
            <person name="Gujja S."/>
            <person name="Hansen M."/>
            <person name="Howarth C."/>
            <person name="Imamovic A."/>
            <person name="Ireland A."/>
            <person name="Larimer J."/>
            <person name="McCowan C."/>
            <person name="Murphy C."/>
            <person name="Pearson M."/>
            <person name="Poon T.W."/>
            <person name="Priest M."/>
            <person name="Roberts A."/>
            <person name="Saif S."/>
            <person name="Shea T."/>
            <person name="Sykes S."/>
            <person name="Wortman J."/>
            <person name="Nusbaum C."/>
            <person name="Birren B."/>
        </authorList>
    </citation>
    <scope>NUCLEOTIDE SEQUENCE [LARGE SCALE GENOMIC DNA]</scope>
    <source>
        <strain evidence="2">CJ05E6</strain>
    </source>
</reference>
<evidence type="ECO:0000313" key="3">
    <source>
        <dbReference type="EMBL" id="ETL90108.1"/>
    </source>
</evidence>
<dbReference type="Proteomes" id="UP000054532">
    <property type="component" value="Unassembled WGS sequence"/>
</dbReference>
<evidence type="ECO:0000313" key="2">
    <source>
        <dbReference type="EMBL" id="ETL36942.1"/>
    </source>
</evidence>
<dbReference type="OMA" id="NIDTCGS"/>